<evidence type="ECO:0000313" key="2">
    <source>
        <dbReference type="Proteomes" id="UP000827525"/>
    </source>
</evidence>
<name>A0AC61TP61_9CAUD</name>
<accession>A0AC61TP61</accession>
<keyword evidence="2" id="KW-1185">Reference proteome</keyword>
<organism evidence="1 2">
    <name type="scientific">Ralstonia phage RpY2</name>
    <dbReference type="NCBI Taxonomy" id="2880950"/>
    <lineage>
        <taxon>Viruses</taxon>
        <taxon>Duplodnaviria</taxon>
        <taxon>Heunggongvirae</taxon>
        <taxon>Uroviricota</taxon>
        <taxon>Caudoviricetes</taxon>
        <taxon>Autographivirales</taxon>
        <taxon>Autotranscriptaviridae</taxon>
        <taxon>Serkorvirus</taxon>
        <taxon>Serkorvirus RpY2</taxon>
    </lineage>
</organism>
<dbReference type="Proteomes" id="UP000827525">
    <property type="component" value="Segment"/>
</dbReference>
<evidence type="ECO:0000313" key="1">
    <source>
        <dbReference type="EMBL" id="UCR90914.1"/>
    </source>
</evidence>
<protein>
    <submittedName>
        <fullName evidence="1">Uncharacterized protein</fullName>
    </submittedName>
</protein>
<reference evidence="1 2" key="1">
    <citation type="journal article" date="2021" name="Curr. Microbiol.">
        <title>Complete Genome Sequence of a Novel Bacteriophage RpY1 Infecting Ralstonia solanacearum Strains.</title>
        <authorList>
            <person name="Lee S.Y."/>
            <person name="Thapa Magar R."/>
            <person name="Kim H.J."/>
            <person name="Choi K."/>
            <person name="Lee S.W."/>
        </authorList>
    </citation>
    <scope>NUCLEOTIDE SEQUENCE [LARGE SCALE GENOMIC DNA]</scope>
</reference>
<dbReference type="EMBL" id="OK318991">
    <property type="protein sequence ID" value="UCR90914.1"/>
    <property type="molecule type" value="Genomic_DNA"/>
</dbReference>
<sequence>MKVPLITDSVIDWANFIRYNKADVDLSINLLIQAEALKHARKVERLIEAARRAGQAHVAVDDPVTGKTIVYHIKEPSNMRITSQTRTLDQYRAVFFTKAVRQLATKVGFDLITAPDHIKRIFEDARKVRDPYYHASLRPWDYGKDYMIFRLEFRALTPRQEGSVFVAQVDAVHLLHVLDTLDRGLTQRQELEVLAEHAEKIVDNMIRHGLRKTTEAIVAAELK</sequence>
<proteinExistence type="predicted"/>